<gene>
    <name evidence="1" type="ORF">Q5P01_023643</name>
</gene>
<accession>A0AA88LKF6</accession>
<evidence type="ECO:0000313" key="2">
    <source>
        <dbReference type="Proteomes" id="UP001187415"/>
    </source>
</evidence>
<reference evidence="1" key="1">
    <citation type="submission" date="2023-07" db="EMBL/GenBank/DDBJ databases">
        <title>Chromosome-level Genome Assembly of Striped Snakehead (Channa striata).</title>
        <authorList>
            <person name="Liu H."/>
        </authorList>
    </citation>
    <scope>NUCLEOTIDE SEQUENCE</scope>
    <source>
        <strain evidence="1">Gz</strain>
        <tissue evidence="1">Muscle</tissue>
    </source>
</reference>
<proteinExistence type="predicted"/>
<comment type="caution">
    <text evidence="1">The sequence shown here is derived from an EMBL/GenBank/DDBJ whole genome shotgun (WGS) entry which is preliminary data.</text>
</comment>
<organism evidence="1 2">
    <name type="scientific">Channa striata</name>
    <name type="common">Snakehead murrel</name>
    <name type="synonym">Ophicephalus striatus</name>
    <dbReference type="NCBI Taxonomy" id="64152"/>
    <lineage>
        <taxon>Eukaryota</taxon>
        <taxon>Metazoa</taxon>
        <taxon>Chordata</taxon>
        <taxon>Craniata</taxon>
        <taxon>Vertebrata</taxon>
        <taxon>Euteleostomi</taxon>
        <taxon>Actinopterygii</taxon>
        <taxon>Neopterygii</taxon>
        <taxon>Teleostei</taxon>
        <taxon>Neoteleostei</taxon>
        <taxon>Acanthomorphata</taxon>
        <taxon>Anabantaria</taxon>
        <taxon>Anabantiformes</taxon>
        <taxon>Channoidei</taxon>
        <taxon>Channidae</taxon>
        <taxon>Channa</taxon>
    </lineage>
</organism>
<dbReference type="AlphaFoldDB" id="A0AA88LKF6"/>
<evidence type="ECO:0000313" key="1">
    <source>
        <dbReference type="EMBL" id="KAK2820684.1"/>
    </source>
</evidence>
<name>A0AA88LKF6_CHASR</name>
<protein>
    <submittedName>
        <fullName evidence="1">Uncharacterized protein</fullName>
    </submittedName>
</protein>
<dbReference type="Proteomes" id="UP001187415">
    <property type="component" value="Unassembled WGS sequence"/>
</dbReference>
<dbReference type="EMBL" id="JAUPFM010000019">
    <property type="protein sequence ID" value="KAK2820684.1"/>
    <property type="molecule type" value="Genomic_DNA"/>
</dbReference>
<keyword evidence="2" id="KW-1185">Reference proteome</keyword>
<sequence>MVVLIFQATMMQSEQLGAEADEGRQPTPKALALRLLTSWSVRGVFRQGNCFALSICSNQIVTVVDGGK</sequence>